<evidence type="ECO:0000313" key="16">
    <source>
        <dbReference type="EMBL" id="RDU71341.1"/>
    </source>
</evidence>
<reference evidence="16 17" key="1">
    <citation type="submission" date="2018-04" db="EMBL/GenBank/DDBJ databases">
        <title>Novel Campyloabacter and Helicobacter Species and Strains.</title>
        <authorList>
            <person name="Mannion A.J."/>
            <person name="Shen Z."/>
            <person name="Fox J.G."/>
        </authorList>
    </citation>
    <scope>NUCLEOTIDE SEQUENCE [LARGE SCALE GENOMIC DNA]</scope>
    <source>
        <strain evidence="16 17">MIT 97-5075</strain>
    </source>
</reference>
<dbReference type="RefSeq" id="WP_104763679.1">
    <property type="nucleotide sequence ID" value="NZ_FZPM01000028.1"/>
</dbReference>
<evidence type="ECO:0000256" key="4">
    <source>
        <dbReference type="ARBA" id="ARBA00017504"/>
    </source>
</evidence>
<dbReference type="NCBIfam" id="TIGR00701">
    <property type="entry name" value="protoporphyrinogen oxidase HemJ"/>
    <property type="match status" value="1"/>
</dbReference>
<dbReference type="HAMAP" id="MF_02239">
    <property type="entry name" value="HemJ"/>
    <property type="match status" value="1"/>
</dbReference>
<dbReference type="PANTHER" id="PTHR40255">
    <property type="entry name" value="UPF0093 MEMBRANE PROTEIN SLR1790"/>
    <property type="match status" value="1"/>
</dbReference>
<keyword evidence="7 14" id="KW-0812">Transmembrane</keyword>
<protein>
    <recommendedName>
        <fullName evidence="4 14">Protoporphyrinogen IX oxidase</fullName>
        <shortName evidence="14">PPO</shortName>
        <ecNumber evidence="14 15">1.3.99.-</ecNumber>
    </recommendedName>
</protein>
<dbReference type="GO" id="GO:0006782">
    <property type="term" value="P:protoporphyrinogen IX biosynthetic process"/>
    <property type="evidence" value="ECO:0007669"/>
    <property type="project" value="UniProtKB-UniRule"/>
</dbReference>
<dbReference type="EC" id="1.3.99.-" evidence="14 15"/>
<evidence type="ECO:0000313" key="17">
    <source>
        <dbReference type="Proteomes" id="UP000256424"/>
    </source>
</evidence>
<comment type="caution">
    <text evidence="16">The sequence shown here is derived from an EMBL/GenBank/DDBJ whole genome shotgun (WGS) entry which is preliminary data.</text>
</comment>
<evidence type="ECO:0000256" key="6">
    <source>
        <dbReference type="ARBA" id="ARBA00022617"/>
    </source>
</evidence>
<comment type="subunit">
    <text evidence="14">Homodimer.</text>
</comment>
<keyword evidence="10 14" id="KW-0560">Oxidoreductase</keyword>
<dbReference type="GO" id="GO:0070818">
    <property type="term" value="F:protoporphyrinogen oxidase activity"/>
    <property type="evidence" value="ECO:0007669"/>
    <property type="project" value="UniProtKB-UniRule"/>
</dbReference>
<comment type="cofactor">
    <cofactor evidence="14 15">
        <name>heme b</name>
        <dbReference type="ChEBI" id="CHEBI:60344"/>
    </cofactor>
    <text evidence="14 15">Binds 1 heme b (iron(II)-protoporphyrin IX) group per subunit.</text>
</comment>
<evidence type="ECO:0000256" key="10">
    <source>
        <dbReference type="ARBA" id="ARBA00023002"/>
    </source>
</evidence>
<evidence type="ECO:0000256" key="2">
    <source>
        <dbReference type="ARBA" id="ARBA00005073"/>
    </source>
</evidence>
<name>A0A3D8J3K8_9HELI</name>
<sequence length="147" mass="17102">MLELLEFYDVFKAIHIIAVISWMAALLYLPRLFVYHVREKSNQPFKKVVEVQERRLYYGIGYPAMLLTIISGTLMLTADLHLFSTGGWLHAKLTFVALLIIFHFFCGFYRKALLSNNYKSTLFFRVFNEIPTLLMIGIVIMAVVKPF</sequence>
<keyword evidence="17" id="KW-1185">Reference proteome</keyword>
<dbReference type="GO" id="GO:0005886">
    <property type="term" value="C:plasma membrane"/>
    <property type="evidence" value="ECO:0007669"/>
    <property type="project" value="UniProtKB-SubCell"/>
</dbReference>
<dbReference type="AlphaFoldDB" id="A0A3D8J3K8"/>
<comment type="pathway">
    <text evidence="2 14 15">Porphyrin-containing compound metabolism; protoporphyrin-IX biosynthesis; protoporphyrin-IX from protoporphyrinogen-IX: step 1/1.</text>
</comment>
<feature type="binding site" description="axial binding residue" evidence="14">
    <location>
        <position position="15"/>
    </location>
    <ligand>
        <name>heme</name>
        <dbReference type="ChEBI" id="CHEBI:30413"/>
    </ligand>
    <ligandPart>
        <name>Fe</name>
        <dbReference type="ChEBI" id="CHEBI:18248"/>
    </ligandPart>
</feature>
<dbReference type="Proteomes" id="UP000256424">
    <property type="component" value="Unassembled WGS sequence"/>
</dbReference>
<feature type="transmembrane region" description="Helical" evidence="14">
    <location>
        <begin position="88"/>
        <end position="110"/>
    </location>
</feature>
<evidence type="ECO:0000256" key="13">
    <source>
        <dbReference type="ARBA" id="ARBA00048390"/>
    </source>
</evidence>
<dbReference type="UniPathway" id="UPA00251">
    <property type="reaction ID" value="UER00324"/>
</dbReference>
<evidence type="ECO:0000256" key="8">
    <source>
        <dbReference type="ARBA" id="ARBA00022723"/>
    </source>
</evidence>
<keyword evidence="6 14" id="KW-0349">Heme</keyword>
<keyword evidence="12 14" id="KW-0472">Membrane</keyword>
<evidence type="ECO:0000256" key="9">
    <source>
        <dbReference type="ARBA" id="ARBA00022989"/>
    </source>
</evidence>
<dbReference type="PANTHER" id="PTHR40255:SF1">
    <property type="entry name" value="PROTOPORPHYRINOGEN IX OXIDASE"/>
    <property type="match status" value="1"/>
</dbReference>
<evidence type="ECO:0000256" key="14">
    <source>
        <dbReference type="HAMAP-Rule" id="MF_02239"/>
    </source>
</evidence>
<dbReference type="InterPro" id="IPR005265">
    <property type="entry name" value="HemJ-like"/>
</dbReference>
<dbReference type="Pfam" id="PF03653">
    <property type="entry name" value="UPF0093"/>
    <property type="match status" value="1"/>
</dbReference>
<evidence type="ECO:0000256" key="1">
    <source>
        <dbReference type="ARBA" id="ARBA00004651"/>
    </source>
</evidence>
<keyword evidence="5 14" id="KW-1003">Cell membrane</keyword>
<feature type="transmembrane region" description="Helical" evidence="14">
    <location>
        <begin position="122"/>
        <end position="144"/>
    </location>
</feature>
<evidence type="ECO:0000256" key="3">
    <source>
        <dbReference type="ARBA" id="ARBA00006501"/>
    </source>
</evidence>
<comment type="subcellular location">
    <subcellularLocation>
        <location evidence="1 14">Cell membrane</location>
        <topology evidence="1 14">Multi-pass membrane protein</topology>
    </subcellularLocation>
</comment>
<keyword evidence="9 14" id="KW-1133">Transmembrane helix</keyword>
<feature type="transmembrane region" description="Helical" evidence="14">
    <location>
        <begin position="56"/>
        <end position="76"/>
    </location>
</feature>
<evidence type="ECO:0000256" key="11">
    <source>
        <dbReference type="ARBA" id="ARBA00023004"/>
    </source>
</evidence>
<comment type="function">
    <text evidence="14 15">Catalyzes the oxidation of protoporphyrinogen IX to protoporphyrin IX.</text>
</comment>
<evidence type="ECO:0000256" key="5">
    <source>
        <dbReference type="ARBA" id="ARBA00022475"/>
    </source>
</evidence>
<comment type="catalytic activity">
    <reaction evidence="13 14 15">
        <text>protoporphyrinogen IX + 3 A = protoporphyrin IX + 3 AH2</text>
        <dbReference type="Rhea" id="RHEA:62000"/>
        <dbReference type="ChEBI" id="CHEBI:13193"/>
        <dbReference type="ChEBI" id="CHEBI:17499"/>
        <dbReference type="ChEBI" id="CHEBI:57306"/>
        <dbReference type="ChEBI" id="CHEBI:57307"/>
    </reaction>
</comment>
<keyword evidence="11 14" id="KW-0408">Iron</keyword>
<keyword evidence="8 14" id="KW-0479">Metal-binding</keyword>
<gene>
    <name evidence="16" type="primary">hemJ</name>
    <name evidence="16" type="ORF">CQA66_06620</name>
</gene>
<evidence type="ECO:0000256" key="12">
    <source>
        <dbReference type="ARBA" id="ARBA00023136"/>
    </source>
</evidence>
<proteinExistence type="inferred from homology"/>
<accession>A0A3D8J3K8</accession>
<dbReference type="OrthoDB" id="9800824at2"/>
<comment type="similarity">
    <text evidence="3 14 15">Belongs to the HemJ family.</text>
</comment>
<dbReference type="GO" id="GO:0046872">
    <property type="term" value="F:metal ion binding"/>
    <property type="evidence" value="ECO:0007669"/>
    <property type="project" value="UniProtKB-UniRule"/>
</dbReference>
<feature type="binding site" description="axial binding residue" evidence="14">
    <location>
        <position position="92"/>
    </location>
    <ligand>
        <name>heme</name>
        <dbReference type="ChEBI" id="CHEBI:30413"/>
    </ligand>
    <ligandPart>
        <name>Fe</name>
        <dbReference type="ChEBI" id="CHEBI:18248"/>
    </ligandPart>
</feature>
<dbReference type="EMBL" id="NXLW01000012">
    <property type="protein sequence ID" value="RDU71341.1"/>
    <property type="molecule type" value="Genomic_DNA"/>
</dbReference>
<dbReference type="PIRSF" id="PIRSF004638">
    <property type="entry name" value="UCP004638"/>
    <property type="match status" value="1"/>
</dbReference>
<evidence type="ECO:0000256" key="7">
    <source>
        <dbReference type="ARBA" id="ARBA00022692"/>
    </source>
</evidence>
<feature type="transmembrane region" description="Helical" evidence="14">
    <location>
        <begin position="13"/>
        <end position="35"/>
    </location>
</feature>
<evidence type="ECO:0000256" key="15">
    <source>
        <dbReference type="PIRNR" id="PIRNR004638"/>
    </source>
</evidence>
<organism evidence="16 17">
    <name type="scientific">Helicobacter aurati</name>
    <dbReference type="NCBI Taxonomy" id="137778"/>
    <lineage>
        <taxon>Bacteria</taxon>
        <taxon>Pseudomonadati</taxon>
        <taxon>Campylobacterota</taxon>
        <taxon>Epsilonproteobacteria</taxon>
        <taxon>Campylobacterales</taxon>
        <taxon>Helicobacteraceae</taxon>
        <taxon>Helicobacter</taxon>
    </lineage>
</organism>